<evidence type="ECO:0000313" key="3">
    <source>
        <dbReference type="EMBL" id="MBR0667492.1"/>
    </source>
</evidence>
<evidence type="ECO:0000259" key="2">
    <source>
        <dbReference type="Pfam" id="PF18602"/>
    </source>
</evidence>
<comment type="caution">
    <text evidence="3">The sequence shown here is derived from an EMBL/GenBank/DDBJ whole genome shotgun (WGS) entry which is preliminary data.</text>
</comment>
<evidence type="ECO:0000313" key="4">
    <source>
        <dbReference type="Proteomes" id="UP001196870"/>
    </source>
</evidence>
<evidence type="ECO:0000256" key="1">
    <source>
        <dbReference type="SAM" id="SignalP"/>
    </source>
</evidence>
<name>A0ABS5F4M4_9PROT</name>
<proteinExistence type="predicted"/>
<feature type="signal peptide" evidence="1">
    <location>
        <begin position="1"/>
        <end position="19"/>
    </location>
</feature>
<sequence length="147" mass="15210">MRVPVAAVLAALVTTPVLAQAPSASAPAPTPVTQVRTVADLAAVCDPRWTGVSRLEAIAYCQGFLTGAGQFHTLLHPTGTATSRPVYCVPSPGPTVAESGVAFATWARQNPQHANDPAVDGLMRWAGTTYPCNRNAAAPARAPRAAR</sequence>
<protein>
    <recommendedName>
        <fullName evidence="2">Rap1a immunity protein domain-containing protein</fullName>
    </recommendedName>
</protein>
<dbReference type="RefSeq" id="WP_211855269.1">
    <property type="nucleotide sequence ID" value="NZ_JAAGBB010000035.1"/>
</dbReference>
<gene>
    <name evidence="3" type="ORF">GXW71_24260</name>
</gene>
<keyword evidence="1" id="KW-0732">Signal</keyword>
<accession>A0ABS5F4M4</accession>
<dbReference type="Pfam" id="PF18602">
    <property type="entry name" value="Rap1a"/>
    <property type="match status" value="1"/>
</dbReference>
<keyword evidence="4" id="KW-1185">Reference proteome</keyword>
<feature type="domain" description="Rap1a immunity protein" evidence="2">
    <location>
        <begin position="37"/>
        <end position="132"/>
    </location>
</feature>
<dbReference type="Proteomes" id="UP001196870">
    <property type="component" value="Unassembled WGS sequence"/>
</dbReference>
<dbReference type="EMBL" id="JAAGBB010000035">
    <property type="protein sequence ID" value="MBR0667492.1"/>
    <property type="molecule type" value="Genomic_DNA"/>
</dbReference>
<dbReference type="InterPro" id="IPR041238">
    <property type="entry name" value="Rap1a"/>
</dbReference>
<feature type="chain" id="PRO_5046111001" description="Rap1a immunity protein domain-containing protein" evidence="1">
    <location>
        <begin position="20"/>
        <end position="147"/>
    </location>
</feature>
<organism evidence="3 4">
    <name type="scientific">Plastoroseomonas hellenica</name>
    <dbReference type="NCBI Taxonomy" id="2687306"/>
    <lineage>
        <taxon>Bacteria</taxon>
        <taxon>Pseudomonadati</taxon>
        <taxon>Pseudomonadota</taxon>
        <taxon>Alphaproteobacteria</taxon>
        <taxon>Acetobacterales</taxon>
        <taxon>Acetobacteraceae</taxon>
        <taxon>Plastoroseomonas</taxon>
    </lineage>
</organism>
<reference evidence="4" key="1">
    <citation type="journal article" date="2021" name="Syst. Appl. Microbiol.">
        <title>Roseomonas hellenica sp. nov., isolated from roots of wild-growing Alkanna tinctoria.</title>
        <authorList>
            <person name="Rat A."/>
            <person name="Naranjo H.D."/>
            <person name="Lebbe L."/>
            <person name="Cnockaert M."/>
            <person name="Krigas N."/>
            <person name="Grigoriadou K."/>
            <person name="Maloupa E."/>
            <person name="Willems A."/>
        </authorList>
    </citation>
    <scope>NUCLEOTIDE SEQUENCE [LARGE SCALE GENOMIC DNA]</scope>
    <source>
        <strain evidence="4">LMG 31523</strain>
    </source>
</reference>